<keyword evidence="1" id="KW-0472">Membrane</keyword>
<proteinExistence type="predicted"/>
<keyword evidence="3" id="KW-1185">Reference proteome</keyword>
<keyword evidence="1" id="KW-1133">Transmembrane helix</keyword>
<dbReference type="PaxDb" id="593117-TGAM_1717"/>
<feature type="transmembrane region" description="Helical" evidence="1">
    <location>
        <begin position="6"/>
        <end position="21"/>
    </location>
</feature>
<organism evidence="2 3">
    <name type="scientific">Thermococcus gammatolerans (strain DSM 15229 / JCM 11827 / EJ3)</name>
    <dbReference type="NCBI Taxonomy" id="593117"/>
    <lineage>
        <taxon>Archaea</taxon>
        <taxon>Methanobacteriati</taxon>
        <taxon>Methanobacteriota</taxon>
        <taxon>Thermococci</taxon>
        <taxon>Thermococcales</taxon>
        <taxon>Thermococcaceae</taxon>
        <taxon>Thermococcus</taxon>
    </lineage>
</organism>
<dbReference type="HOGENOM" id="CLU_2679126_0_0_2"/>
<dbReference type="EMBL" id="CP001398">
    <property type="protein sequence ID" value="ACS34219.1"/>
    <property type="molecule type" value="Genomic_DNA"/>
</dbReference>
<feature type="transmembrane region" description="Helical" evidence="1">
    <location>
        <begin position="51"/>
        <end position="70"/>
    </location>
</feature>
<dbReference type="eggNOG" id="arCOG05751">
    <property type="taxonomic scope" value="Archaea"/>
</dbReference>
<name>C5A7K7_THEGJ</name>
<evidence type="ECO:0000313" key="3">
    <source>
        <dbReference type="Proteomes" id="UP000001488"/>
    </source>
</evidence>
<dbReference type="PATRIC" id="fig|593117.10.peg.1724"/>
<gene>
    <name evidence="2" type="ordered locus">TGAM_1717</name>
</gene>
<dbReference type="AlphaFoldDB" id="C5A7K7"/>
<reference evidence="2 3" key="1">
    <citation type="journal article" date="2007" name="Genome Biol.">
        <title>Genome analysis and genome-wide proteomics of Thermococcus gammatolerans, the most radioresistant organism known amongst the Archaea.</title>
        <authorList>
            <person name="Zivanovic Y."/>
            <person name="Armengaud J."/>
            <person name="Lagorce A."/>
            <person name="Leplat C."/>
            <person name="Guerin P."/>
            <person name="Dutertre M."/>
            <person name="Anthouard V."/>
            <person name="Forterre P."/>
            <person name="Wincker P."/>
            <person name="Confalonieri F."/>
        </authorList>
    </citation>
    <scope>NUCLEOTIDE SEQUENCE [LARGE SCALE GENOMIC DNA]</scope>
    <source>
        <strain evidence="3">DSM 15229 / JCM 11827 / EJ3</strain>
    </source>
</reference>
<dbReference type="Proteomes" id="UP000001488">
    <property type="component" value="Chromosome"/>
</dbReference>
<dbReference type="STRING" id="593117.TGAM_1717"/>
<dbReference type="OrthoDB" id="376873at2157"/>
<evidence type="ECO:0000256" key="1">
    <source>
        <dbReference type="SAM" id="Phobius"/>
    </source>
</evidence>
<accession>C5A7K7</accession>
<protein>
    <submittedName>
        <fullName evidence="2">Uncharacterized protein</fullName>
    </submittedName>
</protein>
<dbReference type="KEGG" id="tga:TGAM_1717"/>
<dbReference type="RefSeq" id="WP_015859329.1">
    <property type="nucleotide sequence ID" value="NC_012804.1"/>
</dbReference>
<dbReference type="GeneID" id="7987436"/>
<keyword evidence="1" id="KW-0812">Transmembrane</keyword>
<sequence>MNTTLFLIAVVLIIAATYANMKREHKLGVVLSGTAGGFAVWLLFYGKLNPILAFAIGFTLTAIFEAMRFLPGKR</sequence>
<evidence type="ECO:0000313" key="2">
    <source>
        <dbReference type="EMBL" id="ACS34219.1"/>
    </source>
</evidence>
<feature type="transmembrane region" description="Helical" evidence="1">
    <location>
        <begin position="28"/>
        <end position="45"/>
    </location>
</feature>